<reference evidence="3 4" key="1">
    <citation type="submission" date="2022-01" db="EMBL/GenBank/DDBJ databases">
        <title>Alkalihalobacillus sp. EGI L200015, a novel bacterium isolated from a salt lake sediment.</title>
        <authorList>
            <person name="Gao L."/>
            <person name="Fang B.-Z."/>
            <person name="Li W.-J."/>
        </authorList>
    </citation>
    <scope>NUCLEOTIDE SEQUENCE [LARGE SCALE GENOMIC DNA]</scope>
    <source>
        <strain evidence="3 4">KCTC 12718</strain>
    </source>
</reference>
<feature type="transmembrane region" description="Helical" evidence="1">
    <location>
        <begin position="139"/>
        <end position="159"/>
    </location>
</feature>
<evidence type="ECO:0000313" key="4">
    <source>
        <dbReference type="Proteomes" id="UP001649381"/>
    </source>
</evidence>
<proteinExistence type="predicted"/>
<feature type="transmembrane region" description="Helical" evidence="1">
    <location>
        <begin position="104"/>
        <end position="127"/>
    </location>
</feature>
<name>A0ABS9GYN9_9BACL</name>
<keyword evidence="1" id="KW-0812">Transmembrane</keyword>
<evidence type="ECO:0000256" key="1">
    <source>
        <dbReference type="SAM" id="Phobius"/>
    </source>
</evidence>
<dbReference type="PANTHER" id="PTHR41307:SF1">
    <property type="entry name" value="MEMBRANE PROTEIN"/>
    <property type="match status" value="1"/>
</dbReference>
<protein>
    <recommendedName>
        <fullName evidence="2">HAAS transmembrane region domain-containing protein</fullName>
    </recommendedName>
</protein>
<organism evidence="3 4">
    <name type="scientific">Pseudalkalibacillus berkeleyi</name>
    <dbReference type="NCBI Taxonomy" id="1069813"/>
    <lineage>
        <taxon>Bacteria</taxon>
        <taxon>Bacillati</taxon>
        <taxon>Bacillota</taxon>
        <taxon>Bacilli</taxon>
        <taxon>Bacillales</taxon>
        <taxon>Fictibacillaceae</taxon>
        <taxon>Pseudalkalibacillus</taxon>
    </lineage>
</organism>
<accession>A0ABS9GYN9</accession>
<feature type="transmembrane region" description="Helical" evidence="1">
    <location>
        <begin position="171"/>
        <end position="192"/>
    </location>
</feature>
<dbReference type="Pfam" id="PF08006">
    <property type="entry name" value="HAAS_TM"/>
    <property type="match status" value="1"/>
</dbReference>
<keyword evidence="4" id="KW-1185">Reference proteome</keyword>
<feature type="transmembrane region" description="Helical" evidence="1">
    <location>
        <begin position="223"/>
        <end position="242"/>
    </location>
</feature>
<keyword evidence="1" id="KW-0472">Membrane</keyword>
<evidence type="ECO:0000313" key="3">
    <source>
        <dbReference type="EMBL" id="MCF6136613.1"/>
    </source>
</evidence>
<comment type="caution">
    <text evidence="3">The sequence shown here is derived from an EMBL/GenBank/DDBJ whole genome shotgun (WGS) entry which is preliminary data.</text>
</comment>
<dbReference type="Proteomes" id="UP001649381">
    <property type="component" value="Unassembled WGS sequence"/>
</dbReference>
<dbReference type="EMBL" id="JAKIJS010000001">
    <property type="protein sequence ID" value="MCF6136613.1"/>
    <property type="molecule type" value="Genomic_DNA"/>
</dbReference>
<feature type="transmembrane region" description="Helical" evidence="1">
    <location>
        <begin position="75"/>
        <end position="92"/>
    </location>
</feature>
<dbReference type="SUPFAM" id="SSF158560">
    <property type="entry name" value="BH3980-like"/>
    <property type="match status" value="1"/>
</dbReference>
<dbReference type="PANTHER" id="PTHR41307">
    <property type="entry name" value="MEMBRANE PROTEIN-RELATED"/>
    <property type="match status" value="1"/>
</dbReference>
<feature type="domain" description="HAAS transmembrane region" evidence="2">
    <location>
        <begin position="89"/>
        <end position="203"/>
    </location>
</feature>
<gene>
    <name evidence="3" type="ORF">L2716_02645</name>
</gene>
<evidence type="ECO:0000259" key="2">
    <source>
        <dbReference type="Pfam" id="PF08006"/>
    </source>
</evidence>
<dbReference type="RefSeq" id="WP_236331520.1">
    <property type="nucleotide sequence ID" value="NZ_JAKIJS010000001.1"/>
</dbReference>
<sequence length="254" mass="28446">MGLSKKSQDFLENLRLYLVTGGKKEHEIEEIISELEDHLTEAEMAGKDVEDIVEKSPKEYMQQLSNEISLDVPTVAKYGLLILLGAFSYIVFGDVLRGGIEYSFIQIIGYPLVILLNLGLVVATFRYIASSGAKKTKQWILFGMLGSVPILLFLAVLFLDQYINTTTIKFGTAGNIAAGILSLGVFIGMAIWSRTWVMILFPIFMFGPELVLKYSNFGEEAKLIGSSFIMFVLIGVYLLFVWRKELRKNKAETS</sequence>
<keyword evidence="1" id="KW-1133">Transmembrane helix</keyword>
<dbReference type="InterPro" id="IPR012963">
    <property type="entry name" value="HAAS_TM"/>
</dbReference>